<organism evidence="1 2">
    <name type="scientific">Microvenator marinus</name>
    <dbReference type="NCBI Taxonomy" id="2600177"/>
    <lineage>
        <taxon>Bacteria</taxon>
        <taxon>Deltaproteobacteria</taxon>
        <taxon>Bradymonadales</taxon>
        <taxon>Microvenatoraceae</taxon>
        <taxon>Microvenator</taxon>
    </lineage>
</organism>
<gene>
    <name evidence="1" type="ORF">FRD01_11070</name>
</gene>
<reference evidence="1 2" key="1">
    <citation type="submission" date="2019-08" db="EMBL/GenBank/DDBJ databases">
        <authorList>
            <person name="Liang Q."/>
        </authorList>
    </citation>
    <scope>NUCLEOTIDE SEQUENCE [LARGE SCALE GENOMIC DNA]</scope>
    <source>
        <strain evidence="1 2">V1718</strain>
    </source>
</reference>
<dbReference type="Proteomes" id="UP000321595">
    <property type="component" value="Chromosome"/>
</dbReference>
<dbReference type="AlphaFoldDB" id="A0A5B8XQH6"/>
<evidence type="ECO:0000313" key="2">
    <source>
        <dbReference type="Proteomes" id="UP000321595"/>
    </source>
</evidence>
<dbReference type="EMBL" id="CP042467">
    <property type="protein sequence ID" value="QED27764.1"/>
    <property type="molecule type" value="Genomic_DNA"/>
</dbReference>
<name>A0A5B8XQH6_9DELT</name>
<sequence length="163" mass="17818">MKIIPISIALAFLLGCESKEPSKAVQRTAFPPDAEVKGEDVPEPQGSWEFKIEGGKTLSGSTVRVRPSDIESTINLQGGTTLISMRKRGPVSIAWSEKDRAVVELQMPGMRCFANSGGEGPKPEGHNFSVQFKDTTLSEAEFEGEMPCMKGPERIKFSGKFKR</sequence>
<evidence type="ECO:0000313" key="1">
    <source>
        <dbReference type="EMBL" id="QED27764.1"/>
    </source>
</evidence>
<dbReference type="PROSITE" id="PS51257">
    <property type="entry name" value="PROKAR_LIPOPROTEIN"/>
    <property type="match status" value="1"/>
</dbReference>
<accession>A0A5B8XQH6</accession>
<dbReference type="RefSeq" id="WP_146959589.1">
    <property type="nucleotide sequence ID" value="NZ_CP042467.1"/>
</dbReference>
<proteinExistence type="predicted"/>
<dbReference type="KEGG" id="bbae:FRD01_11070"/>
<protein>
    <submittedName>
        <fullName evidence="1">Uncharacterized protein</fullName>
    </submittedName>
</protein>
<keyword evidence="2" id="KW-1185">Reference proteome</keyword>